<evidence type="ECO:0000313" key="2">
    <source>
        <dbReference type="Proteomes" id="UP001242781"/>
    </source>
</evidence>
<proteinExistence type="predicted"/>
<name>A0ABD7ZET2_HAEPA</name>
<evidence type="ECO:0000313" key="1">
    <source>
        <dbReference type="EMBL" id="WMS22966.1"/>
    </source>
</evidence>
<sequence>MNTEYLIAFESEKNLCSSPKQFKNLLSIHNDIKIEGNKIKFQDKTFKYTLKNGKLPNNSDYYNLNIELTKIEDENEFERLLKEIRNICFKISNKDVVELGDAISEYYCQKGYSIVYRTEMLMRKLIYKFMTISVGYEWKDESTPKEVLHSIRDQKGEINFLYEVDFIKLSDFLFKNISKTDTSQLIKLIKDASPNDEKLLDNLKSKLPYSNWERFFSKRLNCDSNLLKTKWEKLYELRCMIAHSKKFTKDNYKMLEKLSNEICKILESALQSINEINVEDKDRDEISENITSFIGNNAYKFIELYNILKIHVQDIIALNSENPPKNLNKPLMVNILYLYKNEHILPINIIEKLKDICGFRNNLIHQSGINEIDETEIIEKIKEINNIIKYISDIKTID</sequence>
<dbReference type="GeneID" id="93296997"/>
<dbReference type="AlphaFoldDB" id="A0ABD7ZET2"/>
<dbReference type="EMBL" id="CP133470">
    <property type="protein sequence ID" value="WMS22966.1"/>
    <property type="molecule type" value="Genomic_DNA"/>
</dbReference>
<reference evidence="1 2" key="1">
    <citation type="submission" date="2023-08" db="EMBL/GenBank/DDBJ databases">
        <title>Haemophilus_parainfluenzae_DSM 8978_complete_genome_hifiasm_Zymo_Research_D6332.</title>
        <authorList>
            <person name="Damerum A."/>
        </authorList>
    </citation>
    <scope>NUCLEOTIDE SEQUENCE [LARGE SCALE GENOMIC DNA]</scope>
    <source>
        <strain evidence="1 2">DSM 8978</strain>
    </source>
</reference>
<organism evidence="1 2">
    <name type="scientific">Haemophilus parainfluenzae ATCC 33392</name>
    <dbReference type="NCBI Taxonomy" id="888828"/>
    <lineage>
        <taxon>Bacteria</taxon>
        <taxon>Pseudomonadati</taxon>
        <taxon>Pseudomonadota</taxon>
        <taxon>Gammaproteobacteria</taxon>
        <taxon>Pasteurellales</taxon>
        <taxon>Pasteurellaceae</taxon>
        <taxon>Haemophilus</taxon>
    </lineage>
</organism>
<accession>A0ABD7ZET2</accession>
<dbReference type="Proteomes" id="UP001242781">
    <property type="component" value="Chromosome"/>
</dbReference>
<gene>
    <name evidence="1" type="ORF">RDV53_05800</name>
</gene>
<protein>
    <submittedName>
        <fullName evidence="1">HEPN domain-containing protein</fullName>
    </submittedName>
</protein>
<dbReference type="RefSeq" id="WP_005695347.1">
    <property type="nucleotide sequence ID" value="NZ_AFQS01000009.1"/>
</dbReference>